<reference evidence="1 2" key="1">
    <citation type="submission" date="2018-08" db="EMBL/GenBank/DDBJ databases">
        <title>Recombination of ecologically and evolutionarily significant loci maintains genetic cohesion in the Pseudomonas syringae species complex.</title>
        <authorList>
            <person name="Dillon M."/>
            <person name="Thakur S."/>
            <person name="Almeida R.N.D."/>
            <person name="Weir B.S."/>
            <person name="Guttman D.S."/>
        </authorList>
    </citation>
    <scope>NUCLEOTIDE SEQUENCE [LARGE SCALE GENOMIC DNA]</scope>
    <source>
        <strain evidence="1 2">ICMP 4330</strain>
    </source>
</reference>
<organism evidence="1 2">
    <name type="scientific">Pseudomonas syringae pv. delphinii</name>
    <dbReference type="NCBI Taxonomy" id="192088"/>
    <lineage>
        <taxon>Bacteria</taxon>
        <taxon>Pseudomonadati</taxon>
        <taxon>Pseudomonadota</taxon>
        <taxon>Gammaproteobacteria</taxon>
        <taxon>Pseudomonadales</taxon>
        <taxon>Pseudomonadaceae</taxon>
        <taxon>Pseudomonas</taxon>
    </lineage>
</organism>
<evidence type="ECO:0000313" key="1">
    <source>
        <dbReference type="EMBL" id="RMP06937.1"/>
    </source>
</evidence>
<dbReference type="EMBL" id="RBQG01000317">
    <property type="protein sequence ID" value="RMP06937.1"/>
    <property type="molecule type" value="Genomic_DNA"/>
</dbReference>
<proteinExistence type="predicted"/>
<evidence type="ECO:0000313" key="2">
    <source>
        <dbReference type="Proteomes" id="UP000267908"/>
    </source>
</evidence>
<gene>
    <name evidence="1" type="ORF">ALQ28_101758</name>
</gene>
<protein>
    <submittedName>
        <fullName evidence="1">Uncharacterized protein</fullName>
    </submittedName>
</protein>
<dbReference type="Proteomes" id="UP000267908">
    <property type="component" value="Unassembled WGS sequence"/>
</dbReference>
<dbReference type="AlphaFoldDB" id="A0A3M4AJ69"/>
<sequence length="226" mass="24746">MNWRDKINNSTALVLEAPSVPVAESDGLIRVRDLESGISVHFTARGLIKEKDSFELMVNGVGSGVTQIISDPDAPEEVQFVMNLQPEHFAKDGTYAIGYQWLTFPGDIRTDSATTEIRIDRTAPGAALLAPAIFHQINLGNTLTSIVPGYAGMQPGDRIQTFCNDRQGPAYEVTSDNLTDRPVPIIFDKEFLLNLHSDSVTISYRVIDRAGNISLPARSVTLSMQV</sequence>
<comment type="caution">
    <text evidence="1">The sequence shown here is derived from an EMBL/GenBank/DDBJ whole genome shotgun (WGS) entry which is preliminary data.</text>
</comment>
<accession>A0A3M4AJ69</accession>
<name>A0A3M4AJ69_9PSED</name>